<feature type="region of interest" description="Disordered" evidence="1">
    <location>
        <begin position="170"/>
        <end position="205"/>
    </location>
</feature>
<reference evidence="3" key="1">
    <citation type="journal article" date="2023" name="Mol. Phylogenet. Evol.">
        <title>Genome-scale phylogeny and comparative genomics of the fungal order Sordariales.</title>
        <authorList>
            <person name="Hensen N."/>
            <person name="Bonometti L."/>
            <person name="Westerberg I."/>
            <person name="Brannstrom I.O."/>
            <person name="Guillou S."/>
            <person name="Cros-Aarteil S."/>
            <person name="Calhoun S."/>
            <person name="Haridas S."/>
            <person name="Kuo A."/>
            <person name="Mondo S."/>
            <person name="Pangilinan J."/>
            <person name="Riley R."/>
            <person name="LaButti K."/>
            <person name="Andreopoulos B."/>
            <person name="Lipzen A."/>
            <person name="Chen C."/>
            <person name="Yan M."/>
            <person name="Daum C."/>
            <person name="Ng V."/>
            <person name="Clum A."/>
            <person name="Steindorff A."/>
            <person name="Ohm R.A."/>
            <person name="Martin F."/>
            <person name="Silar P."/>
            <person name="Natvig D.O."/>
            <person name="Lalanne C."/>
            <person name="Gautier V."/>
            <person name="Ament-Velasquez S.L."/>
            <person name="Kruys A."/>
            <person name="Hutchinson M.I."/>
            <person name="Powell A.J."/>
            <person name="Barry K."/>
            <person name="Miller A.N."/>
            <person name="Grigoriev I.V."/>
            <person name="Debuchy R."/>
            <person name="Gladieux P."/>
            <person name="Hiltunen Thoren M."/>
            <person name="Johannesson H."/>
        </authorList>
    </citation>
    <scope>NUCLEOTIDE SEQUENCE</scope>
    <source>
        <strain evidence="3">CBS 232.78</strain>
    </source>
</reference>
<feature type="compositionally biased region" description="Polar residues" evidence="1">
    <location>
        <begin position="369"/>
        <end position="382"/>
    </location>
</feature>
<evidence type="ECO:0000313" key="3">
    <source>
        <dbReference type="EMBL" id="KAK3378089.1"/>
    </source>
</evidence>
<dbReference type="AlphaFoldDB" id="A0AAE0NCY9"/>
<evidence type="ECO:0000313" key="4">
    <source>
        <dbReference type="Proteomes" id="UP001285441"/>
    </source>
</evidence>
<evidence type="ECO:0000259" key="2">
    <source>
        <dbReference type="PROSITE" id="PS50196"/>
    </source>
</evidence>
<dbReference type="SUPFAM" id="SSF50729">
    <property type="entry name" value="PH domain-like"/>
    <property type="match status" value="1"/>
</dbReference>
<organism evidence="3 4">
    <name type="scientific">Podospora didyma</name>
    <dbReference type="NCBI Taxonomy" id="330526"/>
    <lineage>
        <taxon>Eukaryota</taxon>
        <taxon>Fungi</taxon>
        <taxon>Dikarya</taxon>
        <taxon>Ascomycota</taxon>
        <taxon>Pezizomycotina</taxon>
        <taxon>Sordariomycetes</taxon>
        <taxon>Sordariomycetidae</taxon>
        <taxon>Sordariales</taxon>
        <taxon>Podosporaceae</taxon>
        <taxon>Podospora</taxon>
    </lineage>
</organism>
<sequence>MDTPGKRRGIFAGIPGFFRGSSTTPADQDGKKDNSDASAGALVALPPVKPTVPAPAPESPVKRASNTQMASRKILERPQGPSSKLSQSVTAADFTRLSSATPRRTNFSSAVAATPKRMPGDDPNQRPFASSTISHASTSAYRASSNIHNGSATTGRNVFLGRSSVMRRPEIPSFSPRVPANTVKQSFPPNTPGRPPRGSTADISGRGFSQSMSAELFNMRIPSPPRELTGEVLAKQVPNDTGRYGSVYADEFLERYCPPDLDEHQKRQFYCILDLRRLKYAADEVFAKKDWKINIANFAKEYEKSRSLIMLRYGLYEFKTVRPSGSVVKDWKEKHGIPDLEDEAESAVPSLKTNGGGSSKRKAEDELAQNDTALTASSSNGNKRARAPEASPVLPAKNKRKADAVGEPDENQPAKLSRPSATPQKTPSATKSVFESIANNTSTTPAKFLSSKNNFSSSTLGPKLTNGARSVFDGGVKAAPTTNIFSHLSDASKGSSGKDADSEGETSSNPDEDDSEVQEVSPSDEASAAASGGVSTPQFNAPASDKSLNGTQSTASSDGGGPSQGRSLFDRMTKGSDGQPVKLLPSGGKSPLFAAPSDKERSFGGASATPSINFGAGAASSTPATNMFAFGGGSSQPTGASIFSQQPPSANPIFGGGLAPGGGTSTGTNTPFTLGGASSLATTPATGTPEPAAELEPARGTNADGDEAPQEQISLTDGGPGEEDEVVVHEVRAKALKLVLASDSDDESTKGKEKSPWKVQGVGPLRVLKHKTSGTVRMLLRAEPRGNIALNRAVLPNVLYKVEPKGGKYVKLTTTKESGKGLETWMLQVKTADAAQALADALEANKSGNATEA</sequence>
<dbReference type="PANTHER" id="PTHR38697">
    <property type="entry name" value="NUCLEAR PORE COMPLEX PROTEIN SIMILAR TO S. CEREVISIAE NUP2 (EUROFUNG)"/>
    <property type="match status" value="1"/>
</dbReference>
<dbReference type="CDD" id="cd13170">
    <property type="entry name" value="RanBD_NUP50"/>
    <property type="match status" value="1"/>
</dbReference>
<protein>
    <recommendedName>
        <fullName evidence="2">RanBD1 domain-containing protein</fullName>
    </recommendedName>
</protein>
<feature type="region of interest" description="Disordered" evidence="1">
    <location>
        <begin position="487"/>
        <end position="724"/>
    </location>
</feature>
<reference evidence="3" key="2">
    <citation type="submission" date="2023-06" db="EMBL/GenBank/DDBJ databases">
        <authorList>
            <consortium name="Lawrence Berkeley National Laboratory"/>
            <person name="Haridas S."/>
            <person name="Hensen N."/>
            <person name="Bonometti L."/>
            <person name="Westerberg I."/>
            <person name="Brannstrom I.O."/>
            <person name="Guillou S."/>
            <person name="Cros-Aarteil S."/>
            <person name="Calhoun S."/>
            <person name="Kuo A."/>
            <person name="Mondo S."/>
            <person name="Pangilinan J."/>
            <person name="Riley R."/>
            <person name="LaButti K."/>
            <person name="Andreopoulos B."/>
            <person name="Lipzen A."/>
            <person name="Chen C."/>
            <person name="Yanf M."/>
            <person name="Daum C."/>
            <person name="Ng V."/>
            <person name="Clum A."/>
            <person name="Steindorff A."/>
            <person name="Ohm R."/>
            <person name="Martin F."/>
            <person name="Silar P."/>
            <person name="Natvig D."/>
            <person name="Lalanne C."/>
            <person name="Gautier V."/>
            <person name="Ament-velasquez S.L."/>
            <person name="Kruys A."/>
            <person name="Hutchinson M.I."/>
            <person name="Powell A.J."/>
            <person name="Barry K."/>
            <person name="Miller A.N."/>
            <person name="Grigoriev I.V."/>
            <person name="Debuchy R."/>
            <person name="Gladieux P."/>
            <person name="Thoren M.H."/>
            <person name="Johannesson H."/>
        </authorList>
    </citation>
    <scope>NUCLEOTIDE SEQUENCE</scope>
    <source>
        <strain evidence="3">CBS 232.78</strain>
    </source>
</reference>
<dbReference type="EMBL" id="JAULSW010000006">
    <property type="protein sequence ID" value="KAK3378089.1"/>
    <property type="molecule type" value="Genomic_DNA"/>
</dbReference>
<dbReference type="InterPro" id="IPR053074">
    <property type="entry name" value="NPC_Nucleoporin"/>
</dbReference>
<dbReference type="Proteomes" id="UP001285441">
    <property type="component" value="Unassembled WGS sequence"/>
</dbReference>
<name>A0AAE0NCY9_9PEZI</name>
<feature type="region of interest" description="Disordered" evidence="1">
    <location>
        <begin position="1"/>
        <end position="130"/>
    </location>
</feature>
<feature type="region of interest" description="Disordered" evidence="1">
    <location>
        <begin position="339"/>
        <end position="431"/>
    </location>
</feature>
<feature type="compositionally biased region" description="Polar residues" evidence="1">
    <location>
        <begin position="80"/>
        <end position="111"/>
    </location>
</feature>
<feature type="compositionally biased region" description="Low complexity" evidence="1">
    <location>
        <begin position="666"/>
        <end position="695"/>
    </location>
</feature>
<dbReference type="InterPro" id="IPR011993">
    <property type="entry name" value="PH-like_dom_sf"/>
</dbReference>
<feature type="domain" description="RanBD1" evidence="2">
    <location>
        <begin position="688"/>
        <end position="843"/>
    </location>
</feature>
<dbReference type="PANTHER" id="PTHR38697:SF1">
    <property type="entry name" value="NUCLEAR PORE COMPLEX PROTEIN SIMILAR TO S. CEREVISIAE NUP2 (EUROFUNG)"/>
    <property type="match status" value="1"/>
</dbReference>
<comment type="caution">
    <text evidence="3">The sequence shown here is derived from an EMBL/GenBank/DDBJ whole genome shotgun (WGS) entry which is preliminary data.</text>
</comment>
<evidence type="ECO:0000256" key="1">
    <source>
        <dbReference type="SAM" id="MobiDB-lite"/>
    </source>
</evidence>
<feature type="compositionally biased region" description="Polar residues" evidence="1">
    <location>
        <begin position="533"/>
        <end position="557"/>
    </location>
</feature>
<accession>A0AAE0NCY9</accession>
<proteinExistence type="predicted"/>
<dbReference type="Pfam" id="PF00638">
    <property type="entry name" value="Ran_BP1"/>
    <property type="match status" value="1"/>
</dbReference>
<feature type="compositionally biased region" description="Polar residues" evidence="1">
    <location>
        <begin position="419"/>
        <end position="431"/>
    </location>
</feature>
<dbReference type="InterPro" id="IPR000156">
    <property type="entry name" value="Ran_bind_dom"/>
</dbReference>
<dbReference type="SMART" id="SM00160">
    <property type="entry name" value="RanBD"/>
    <property type="match status" value="1"/>
</dbReference>
<dbReference type="PROSITE" id="PS50196">
    <property type="entry name" value="RANBD1"/>
    <property type="match status" value="1"/>
</dbReference>
<feature type="compositionally biased region" description="Pro residues" evidence="1">
    <location>
        <begin position="47"/>
        <end position="58"/>
    </location>
</feature>
<keyword evidence="4" id="KW-1185">Reference proteome</keyword>
<feature type="compositionally biased region" description="Gly residues" evidence="1">
    <location>
        <begin position="654"/>
        <end position="665"/>
    </location>
</feature>
<gene>
    <name evidence="3" type="ORF">B0H63DRAFT_547783</name>
</gene>
<feature type="compositionally biased region" description="Polar residues" evidence="1">
    <location>
        <begin position="635"/>
        <end position="648"/>
    </location>
</feature>
<dbReference type="Gene3D" id="2.30.29.30">
    <property type="entry name" value="Pleckstrin-homology domain (PH domain)/Phosphotyrosine-binding domain (PTB)"/>
    <property type="match status" value="1"/>
</dbReference>